<dbReference type="eggNOG" id="KOG1729">
    <property type="taxonomic scope" value="Eukaryota"/>
</dbReference>
<feature type="compositionally biased region" description="Gly residues" evidence="7">
    <location>
        <begin position="11"/>
        <end position="26"/>
    </location>
</feature>
<feature type="coiled-coil region" evidence="6">
    <location>
        <begin position="510"/>
        <end position="594"/>
    </location>
</feature>
<dbReference type="PANTHER" id="PTHR23164:SF30">
    <property type="entry name" value="EARLY ENDOSOME ANTIGEN 1"/>
    <property type="match status" value="1"/>
</dbReference>
<dbReference type="InterPro" id="IPR011011">
    <property type="entry name" value="Znf_FYVE_PHD"/>
</dbReference>
<dbReference type="SMART" id="SM00064">
    <property type="entry name" value="FYVE"/>
    <property type="match status" value="1"/>
</dbReference>
<evidence type="ECO:0000256" key="4">
    <source>
        <dbReference type="PROSITE-ProRule" id="PRU00023"/>
    </source>
</evidence>
<dbReference type="Proteomes" id="UP000054408">
    <property type="component" value="Unassembled WGS sequence"/>
</dbReference>
<dbReference type="PROSITE" id="PS50088">
    <property type="entry name" value="ANK_REPEAT"/>
    <property type="match status" value="1"/>
</dbReference>
<dbReference type="STRING" id="461836.A0A0L0D509"/>
<dbReference type="InterPro" id="IPR000306">
    <property type="entry name" value="Znf_FYVE"/>
</dbReference>
<keyword evidence="6" id="KW-0175">Coiled coil</keyword>
<dbReference type="Pfam" id="PF00023">
    <property type="entry name" value="Ank"/>
    <property type="match status" value="1"/>
</dbReference>
<keyword evidence="3" id="KW-0862">Zinc</keyword>
<feature type="region of interest" description="Disordered" evidence="7">
    <location>
        <begin position="1"/>
        <end position="50"/>
    </location>
</feature>
<dbReference type="PROSITE" id="PS50178">
    <property type="entry name" value="ZF_FYVE"/>
    <property type="match status" value="1"/>
</dbReference>
<sequence>MATSQSESAGRKGGGLVVPGAEGGGEGRLRSRARSMRTQGRAGGRAEVRAARRRVVSHQERESEVLVGPAAFPASGGDSLRLVLEAAAMERDGVFGIRAAGEATGDLAVSGGRRCTLRGPGSAVHAAAEAGDVNALKQAVREAARGGACASCGGDGCAVWVDAGDEAGRSPLMLAVLGGHSSVALALFEAGADIDMVLLAHPDRERVAAALDQRTWHGRLTPLALAVLGGHTECVKRLVADGRSNMQATTSTGASLLHVAVLSGNVGVLDVIMKADDVPRDSVAANGLTALQMLHARYIETVAAAAAAAAAGRAEVEHVRGKLKAAEAEFGLAKTAFEVERHQIQAAAMAAAEAAADEFEHAKAKVELELKDLRDELGQAKDEAIAATEKATAAEAELGQVRDELGRVKAEAAAATEKATAAEAELGRVKAEAAAAAEKATTAEAELSALRDQLEHAKAAAAVAVSEAESEPNRAKSDGDAMAVQLATLQAELWRTADGDDAAAAAAAEIARLKAEAADTTSTLAATQAELGALHGELARIEAEHVAELAAAADVMAEQDVAAEVVAATLNAKLAAALEKAASLKDEVAALKGARDAASESAVEELTQMRDAYHCALSREAKIQDAHDSFVAEATDAARRAAEGATVALHDARTEATVLEMALQRVAPAAAETVAALWSVHSTHLEPDRWRALLDASLAADSAWVPDSAVSACQLCNQPFGLFRRRHHCRVCLDIFCATCSSHTIVRTIKGEPTPLRCCDACLPPPAALH</sequence>
<keyword evidence="2 5" id="KW-0863">Zinc-finger</keyword>
<keyword evidence="10" id="KW-1185">Reference proteome</keyword>
<evidence type="ECO:0000256" key="7">
    <source>
        <dbReference type="SAM" id="MobiDB-lite"/>
    </source>
</evidence>
<dbReference type="PROSITE" id="PS50297">
    <property type="entry name" value="ANK_REP_REGION"/>
    <property type="match status" value="1"/>
</dbReference>
<dbReference type="SUPFAM" id="SSF48403">
    <property type="entry name" value="Ankyrin repeat"/>
    <property type="match status" value="1"/>
</dbReference>
<dbReference type="Pfam" id="PF01363">
    <property type="entry name" value="FYVE"/>
    <property type="match status" value="1"/>
</dbReference>
<name>A0A0L0D509_THETB</name>
<dbReference type="Pfam" id="PF12796">
    <property type="entry name" value="Ank_2"/>
    <property type="match status" value="1"/>
</dbReference>
<feature type="repeat" description="ANK" evidence="4">
    <location>
        <begin position="167"/>
        <end position="195"/>
    </location>
</feature>
<dbReference type="InterPro" id="IPR013083">
    <property type="entry name" value="Znf_RING/FYVE/PHD"/>
</dbReference>
<dbReference type="PANTHER" id="PTHR23164">
    <property type="entry name" value="EARLY ENDOSOME ANTIGEN 1"/>
    <property type="match status" value="1"/>
</dbReference>
<dbReference type="SMART" id="SM00248">
    <property type="entry name" value="ANK"/>
    <property type="match status" value="3"/>
</dbReference>
<dbReference type="InterPro" id="IPR017455">
    <property type="entry name" value="Znf_FYVE-rel"/>
</dbReference>
<evidence type="ECO:0000256" key="6">
    <source>
        <dbReference type="SAM" id="Coils"/>
    </source>
</evidence>
<evidence type="ECO:0000256" key="3">
    <source>
        <dbReference type="ARBA" id="ARBA00022833"/>
    </source>
</evidence>
<organism evidence="9 10">
    <name type="scientific">Thecamonas trahens ATCC 50062</name>
    <dbReference type="NCBI Taxonomy" id="461836"/>
    <lineage>
        <taxon>Eukaryota</taxon>
        <taxon>Apusozoa</taxon>
        <taxon>Apusomonadida</taxon>
        <taxon>Apusomonadidae</taxon>
        <taxon>Thecamonas</taxon>
    </lineage>
</organism>
<dbReference type="SUPFAM" id="SSF57903">
    <property type="entry name" value="FYVE/PHD zinc finger"/>
    <property type="match status" value="1"/>
</dbReference>
<keyword evidence="1" id="KW-0479">Metal-binding</keyword>
<gene>
    <name evidence="9" type="ORF">AMSG_02841</name>
</gene>
<dbReference type="SUPFAM" id="SSF57997">
    <property type="entry name" value="Tropomyosin"/>
    <property type="match status" value="1"/>
</dbReference>
<dbReference type="AlphaFoldDB" id="A0A0L0D509"/>
<proteinExistence type="predicted"/>
<dbReference type="GO" id="GO:0008270">
    <property type="term" value="F:zinc ion binding"/>
    <property type="evidence" value="ECO:0007669"/>
    <property type="project" value="UniProtKB-KW"/>
</dbReference>
<feature type="coiled-coil region" evidence="6">
    <location>
        <begin position="349"/>
        <end position="471"/>
    </location>
</feature>
<evidence type="ECO:0000256" key="5">
    <source>
        <dbReference type="PROSITE-ProRule" id="PRU00091"/>
    </source>
</evidence>
<feature type="domain" description="FYVE-type" evidence="8">
    <location>
        <begin position="707"/>
        <end position="763"/>
    </location>
</feature>
<dbReference type="InterPro" id="IPR002110">
    <property type="entry name" value="Ankyrin_rpt"/>
</dbReference>
<keyword evidence="4" id="KW-0040">ANK repeat</keyword>
<dbReference type="Gene3D" id="1.25.40.20">
    <property type="entry name" value="Ankyrin repeat-containing domain"/>
    <property type="match status" value="2"/>
</dbReference>
<dbReference type="OMA" id="ANEERQW"/>
<evidence type="ECO:0000256" key="1">
    <source>
        <dbReference type="ARBA" id="ARBA00022723"/>
    </source>
</evidence>
<evidence type="ECO:0000313" key="9">
    <source>
        <dbReference type="EMBL" id="KNC46388.1"/>
    </source>
</evidence>
<dbReference type="RefSeq" id="XP_013760681.1">
    <property type="nucleotide sequence ID" value="XM_013905227.1"/>
</dbReference>
<evidence type="ECO:0000259" key="8">
    <source>
        <dbReference type="PROSITE" id="PS50178"/>
    </source>
</evidence>
<reference evidence="9 10" key="1">
    <citation type="submission" date="2010-05" db="EMBL/GenBank/DDBJ databases">
        <title>The Genome Sequence of Thecamonas trahens ATCC 50062.</title>
        <authorList>
            <consortium name="The Broad Institute Genome Sequencing Platform"/>
            <person name="Russ C."/>
            <person name="Cuomo C."/>
            <person name="Shea T."/>
            <person name="Young S.K."/>
            <person name="Zeng Q."/>
            <person name="Koehrsen M."/>
            <person name="Haas B."/>
            <person name="Borodovsky M."/>
            <person name="Guigo R."/>
            <person name="Alvarado L."/>
            <person name="Berlin A."/>
            <person name="Bochicchio J."/>
            <person name="Borenstein D."/>
            <person name="Chapman S."/>
            <person name="Chen Z."/>
            <person name="Freedman E."/>
            <person name="Gellesch M."/>
            <person name="Goldberg J."/>
            <person name="Griggs A."/>
            <person name="Gujja S."/>
            <person name="Heilman E."/>
            <person name="Heiman D."/>
            <person name="Hepburn T."/>
            <person name="Howarth C."/>
            <person name="Jen D."/>
            <person name="Larson L."/>
            <person name="Mehta T."/>
            <person name="Park D."/>
            <person name="Pearson M."/>
            <person name="Roberts A."/>
            <person name="Saif S."/>
            <person name="Shenoy N."/>
            <person name="Sisk P."/>
            <person name="Stolte C."/>
            <person name="Sykes S."/>
            <person name="Thomson T."/>
            <person name="Walk T."/>
            <person name="White J."/>
            <person name="Yandava C."/>
            <person name="Burger G."/>
            <person name="Gray M.W."/>
            <person name="Holland P.W.H."/>
            <person name="King N."/>
            <person name="Lang F.B.F."/>
            <person name="Roger A.J."/>
            <person name="Ruiz-Trillo I."/>
            <person name="Lander E."/>
            <person name="Nusbaum C."/>
        </authorList>
    </citation>
    <scope>NUCLEOTIDE SEQUENCE [LARGE SCALE GENOMIC DNA]</scope>
    <source>
        <strain evidence="9 10">ATCC 50062</strain>
    </source>
</reference>
<accession>A0A0L0D509</accession>
<dbReference type="InterPro" id="IPR036770">
    <property type="entry name" value="Ankyrin_rpt-contain_sf"/>
</dbReference>
<dbReference type="EMBL" id="GL349442">
    <property type="protein sequence ID" value="KNC46388.1"/>
    <property type="molecule type" value="Genomic_DNA"/>
</dbReference>
<evidence type="ECO:0000256" key="2">
    <source>
        <dbReference type="ARBA" id="ARBA00022771"/>
    </source>
</evidence>
<dbReference type="GeneID" id="25562492"/>
<dbReference type="Gene3D" id="3.30.40.10">
    <property type="entry name" value="Zinc/RING finger domain, C3HC4 (zinc finger)"/>
    <property type="match status" value="1"/>
</dbReference>
<evidence type="ECO:0000313" key="10">
    <source>
        <dbReference type="Proteomes" id="UP000054408"/>
    </source>
</evidence>
<protein>
    <recommendedName>
        <fullName evidence="8">FYVE-type domain-containing protein</fullName>
    </recommendedName>
</protein>
<dbReference type="OrthoDB" id="660555at2759"/>